<keyword evidence="3" id="KW-1185">Reference proteome</keyword>
<evidence type="ECO:0000256" key="1">
    <source>
        <dbReference type="SAM" id="MobiDB-lite"/>
    </source>
</evidence>
<feature type="region of interest" description="Disordered" evidence="1">
    <location>
        <begin position="76"/>
        <end position="131"/>
    </location>
</feature>
<sequence length="131" mass="14738">MLGIVVSKTIKPATSTGLDRTLDAHDLGAEYLLRPAETIFKDLTRAPHRLPPSIQIPGRRGRVWLESEVVRWLREHQESQRQGADAQAVETSRRQGARAQSTQNDNGRRVGRPTKRQQLEKARRLAARGGK</sequence>
<evidence type="ECO:0000313" key="3">
    <source>
        <dbReference type="Proteomes" id="UP000235777"/>
    </source>
</evidence>
<dbReference type="Proteomes" id="UP000235777">
    <property type="component" value="Unassembled WGS sequence"/>
</dbReference>
<organism evidence="2 3">
    <name type="scientific">Trinickia symbiotica</name>
    <dbReference type="NCBI Taxonomy" id="863227"/>
    <lineage>
        <taxon>Bacteria</taxon>
        <taxon>Pseudomonadati</taxon>
        <taxon>Pseudomonadota</taxon>
        <taxon>Betaproteobacteria</taxon>
        <taxon>Burkholderiales</taxon>
        <taxon>Burkholderiaceae</taxon>
        <taxon>Trinickia</taxon>
    </lineage>
</organism>
<name>A0A2N7WN01_9BURK</name>
<protein>
    <submittedName>
        <fullName evidence="2">Uncharacterized protein</fullName>
    </submittedName>
</protein>
<gene>
    <name evidence="2" type="ORF">C0Z20_29285</name>
</gene>
<proteinExistence type="predicted"/>
<comment type="caution">
    <text evidence="2">The sequence shown here is derived from an EMBL/GenBank/DDBJ whole genome shotgun (WGS) entry which is preliminary data.</text>
</comment>
<dbReference type="EMBL" id="PNYC01000029">
    <property type="protein sequence ID" value="PMS30764.1"/>
    <property type="molecule type" value="Genomic_DNA"/>
</dbReference>
<reference evidence="2 3" key="1">
    <citation type="submission" date="2018-01" db="EMBL/GenBank/DDBJ databases">
        <title>Whole genome analyses suggest that Burkholderia sensu lato contains two further novel genera in the rhizoxinica-symbiotica group Mycetohabitans gen. nov., and Trinickia gen. nov.: implications for the evolution of diazotrophy and nodulation in the Burkholderiaceae.</title>
        <authorList>
            <person name="Estrada-de los Santos P."/>
            <person name="Palmer M."/>
            <person name="Chavez-Ramirez B."/>
            <person name="Beukes C."/>
            <person name="Steenkamp E.T."/>
            <person name="Hirsch A.M."/>
            <person name="Manyaka P."/>
            <person name="Maluk M."/>
            <person name="Lafos M."/>
            <person name="Crook M."/>
            <person name="Gross E."/>
            <person name="Simon M.F."/>
            <person name="Bueno dos Reis Junior F."/>
            <person name="Poole P.S."/>
            <person name="Venter S.N."/>
            <person name="James E.K."/>
        </authorList>
    </citation>
    <scope>NUCLEOTIDE SEQUENCE [LARGE SCALE GENOMIC DNA]</scope>
    <source>
        <strain evidence="2 3">JPY 581</strain>
    </source>
</reference>
<accession>A0A2N7WN01</accession>
<evidence type="ECO:0000313" key="2">
    <source>
        <dbReference type="EMBL" id="PMS30764.1"/>
    </source>
</evidence>
<dbReference type="AlphaFoldDB" id="A0A2N7WN01"/>